<evidence type="ECO:0000313" key="1">
    <source>
        <dbReference type="EMBL" id="KAI9382523.1"/>
    </source>
</evidence>
<accession>A0ACC0RZG2</accession>
<organism evidence="1 2">
    <name type="scientific">Populus trichocarpa</name>
    <name type="common">Western balsam poplar</name>
    <name type="synonym">Populus balsamifera subsp. trichocarpa</name>
    <dbReference type="NCBI Taxonomy" id="3694"/>
    <lineage>
        <taxon>Eukaryota</taxon>
        <taxon>Viridiplantae</taxon>
        <taxon>Streptophyta</taxon>
        <taxon>Embryophyta</taxon>
        <taxon>Tracheophyta</taxon>
        <taxon>Spermatophyta</taxon>
        <taxon>Magnoliopsida</taxon>
        <taxon>eudicotyledons</taxon>
        <taxon>Gunneridae</taxon>
        <taxon>Pentapetalae</taxon>
        <taxon>rosids</taxon>
        <taxon>fabids</taxon>
        <taxon>Malpighiales</taxon>
        <taxon>Salicaceae</taxon>
        <taxon>Saliceae</taxon>
        <taxon>Populus</taxon>
    </lineage>
</organism>
<proteinExistence type="predicted"/>
<comment type="caution">
    <text evidence="1">The sequence shown here is derived from an EMBL/GenBank/DDBJ whole genome shotgun (WGS) entry which is preliminary data.</text>
</comment>
<reference evidence="1 2" key="1">
    <citation type="journal article" date="2006" name="Science">
        <title>The genome of black cottonwood, Populus trichocarpa (Torr. &amp; Gray).</title>
        <authorList>
            <person name="Tuskan G.A."/>
            <person name="Difazio S."/>
            <person name="Jansson S."/>
            <person name="Bohlmann J."/>
            <person name="Grigoriev I."/>
            <person name="Hellsten U."/>
            <person name="Putnam N."/>
            <person name="Ralph S."/>
            <person name="Rombauts S."/>
            <person name="Salamov A."/>
            <person name="Schein J."/>
            <person name="Sterck L."/>
            <person name="Aerts A."/>
            <person name="Bhalerao R.R."/>
            <person name="Bhalerao R.P."/>
            <person name="Blaudez D."/>
            <person name="Boerjan W."/>
            <person name="Brun A."/>
            <person name="Brunner A."/>
            <person name="Busov V."/>
            <person name="Campbell M."/>
            <person name="Carlson J."/>
            <person name="Chalot M."/>
            <person name="Chapman J."/>
            <person name="Chen G.L."/>
            <person name="Cooper D."/>
            <person name="Coutinho P.M."/>
            <person name="Couturier J."/>
            <person name="Covert S."/>
            <person name="Cronk Q."/>
            <person name="Cunningham R."/>
            <person name="Davis J."/>
            <person name="Degroeve S."/>
            <person name="Dejardin A."/>
            <person name="Depamphilis C."/>
            <person name="Detter J."/>
            <person name="Dirks B."/>
            <person name="Dubchak I."/>
            <person name="Duplessis S."/>
            <person name="Ehlting J."/>
            <person name="Ellis B."/>
            <person name="Gendler K."/>
            <person name="Goodstein D."/>
            <person name="Gribskov M."/>
            <person name="Grimwood J."/>
            <person name="Groover A."/>
            <person name="Gunter L."/>
            <person name="Hamberger B."/>
            <person name="Heinze B."/>
            <person name="Helariutta Y."/>
            <person name="Henrissat B."/>
            <person name="Holligan D."/>
            <person name="Holt R."/>
            <person name="Huang W."/>
            <person name="Islam-Faridi N."/>
            <person name="Jones S."/>
            <person name="Jones-Rhoades M."/>
            <person name="Jorgensen R."/>
            <person name="Joshi C."/>
            <person name="Kangasjarvi J."/>
            <person name="Karlsson J."/>
            <person name="Kelleher C."/>
            <person name="Kirkpatrick R."/>
            <person name="Kirst M."/>
            <person name="Kohler A."/>
            <person name="Kalluri U."/>
            <person name="Larimer F."/>
            <person name="Leebens-Mack J."/>
            <person name="Leple J.C."/>
            <person name="Locascio P."/>
            <person name="Lou Y."/>
            <person name="Lucas S."/>
            <person name="Martin F."/>
            <person name="Montanini B."/>
            <person name="Napoli C."/>
            <person name="Nelson D.R."/>
            <person name="Nelson C."/>
            <person name="Nieminen K."/>
            <person name="Nilsson O."/>
            <person name="Pereda V."/>
            <person name="Peter G."/>
            <person name="Philippe R."/>
            <person name="Pilate G."/>
            <person name="Poliakov A."/>
            <person name="Razumovskaya J."/>
            <person name="Richardson P."/>
            <person name="Rinaldi C."/>
            <person name="Ritland K."/>
            <person name="Rouze P."/>
            <person name="Ryaboy D."/>
            <person name="Schmutz J."/>
            <person name="Schrader J."/>
            <person name="Segerman B."/>
            <person name="Shin H."/>
            <person name="Siddiqui A."/>
            <person name="Sterky F."/>
            <person name="Terry A."/>
            <person name="Tsai C.J."/>
            <person name="Uberbacher E."/>
            <person name="Unneberg P."/>
            <person name="Vahala J."/>
            <person name="Wall K."/>
            <person name="Wessler S."/>
            <person name="Yang G."/>
            <person name="Yin T."/>
            <person name="Douglas C."/>
            <person name="Marra M."/>
            <person name="Sandberg G."/>
            <person name="Van de Peer Y."/>
            <person name="Rokhsar D."/>
        </authorList>
    </citation>
    <scope>NUCLEOTIDE SEQUENCE [LARGE SCALE GENOMIC DNA]</scope>
    <source>
        <strain evidence="2">cv. Nisqually</strain>
    </source>
</reference>
<sequence>MRRMRIEDAPVPPVPHALTSTKCSKRNSDRRYQNLFRSFLALALTCLSNIWIFTWCLNWLSYKVCTKTYLRICHKLLHFCKPCNKFKIPYNR</sequence>
<gene>
    <name evidence="1" type="ORF">POPTR_014G144201v4</name>
</gene>
<keyword evidence="2" id="KW-1185">Reference proteome</keyword>
<evidence type="ECO:0000313" key="2">
    <source>
        <dbReference type="Proteomes" id="UP000006729"/>
    </source>
</evidence>
<protein>
    <submittedName>
        <fullName evidence="1">Uncharacterized protein</fullName>
    </submittedName>
</protein>
<dbReference type="Proteomes" id="UP000006729">
    <property type="component" value="Chromosome 14"/>
</dbReference>
<dbReference type="EMBL" id="CM009303">
    <property type="protein sequence ID" value="KAI9382523.1"/>
    <property type="molecule type" value="Genomic_DNA"/>
</dbReference>
<name>A0ACC0RZG2_POPTR</name>